<evidence type="ECO:0000313" key="1">
    <source>
        <dbReference type="EMBL" id="KAJ4956884.1"/>
    </source>
</evidence>
<proteinExistence type="predicted"/>
<sequence>MCLYCLLPILKCFGCNDDVLPNQSTAPSERAAAESRGSSGWRVASHGFPSVTTATPTSFVQAEAHFQRACAETHWSQQRFTGKAFDGTSGQILCIFRGREGEFTEPSDGVALNGECSVWVVATLQVAAFLVEREN</sequence>
<dbReference type="Proteomes" id="UP001141806">
    <property type="component" value="Unassembled WGS sequence"/>
</dbReference>
<organism evidence="1 2">
    <name type="scientific">Protea cynaroides</name>
    <dbReference type="NCBI Taxonomy" id="273540"/>
    <lineage>
        <taxon>Eukaryota</taxon>
        <taxon>Viridiplantae</taxon>
        <taxon>Streptophyta</taxon>
        <taxon>Embryophyta</taxon>
        <taxon>Tracheophyta</taxon>
        <taxon>Spermatophyta</taxon>
        <taxon>Magnoliopsida</taxon>
        <taxon>Proteales</taxon>
        <taxon>Proteaceae</taxon>
        <taxon>Protea</taxon>
    </lineage>
</organism>
<reference evidence="1" key="1">
    <citation type="journal article" date="2023" name="Plant J.">
        <title>The genome of the king protea, Protea cynaroides.</title>
        <authorList>
            <person name="Chang J."/>
            <person name="Duong T.A."/>
            <person name="Schoeman C."/>
            <person name="Ma X."/>
            <person name="Roodt D."/>
            <person name="Barker N."/>
            <person name="Li Z."/>
            <person name="Van de Peer Y."/>
            <person name="Mizrachi E."/>
        </authorList>
    </citation>
    <scope>NUCLEOTIDE SEQUENCE</scope>
    <source>
        <tissue evidence="1">Young leaves</tissue>
    </source>
</reference>
<protein>
    <submittedName>
        <fullName evidence="1">Uncharacterized protein</fullName>
    </submittedName>
</protein>
<name>A0A9Q0JY37_9MAGN</name>
<evidence type="ECO:0000313" key="2">
    <source>
        <dbReference type="Proteomes" id="UP001141806"/>
    </source>
</evidence>
<comment type="caution">
    <text evidence="1">The sequence shown here is derived from an EMBL/GenBank/DDBJ whole genome shotgun (WGS) entry which is preliminary data.</text>
</comment>
<dbReference type="EMBL" id="JAMYWD010000011">
    <property type="protein sequence ID" value="KAJ4956884.1"/>
    <property type="molecule type" value="Genomic_DNA"/>
</dbReference>
<accession>A0A9Q0JY37</accession>
<gene>
    <name evidence="1" type="ORF">NE237_013667</name>
</gene>
<dbReference type="AlphaFoldDB" id="A0A9Q0JY37"/>
<keyword evidence="2" id="KW-1185">Reference proteome</keyword>